<name>A0A1E7F1L6_9STRA</name>
<organism evidence="1 2">
    <name type="scientific">Fragilariopsis cylindrus CCMP1102</name>
    <dbReference type="NCBI Taxonomy" id="635003"/>
    <lineage>
        <taxon>Eukaryota</taxon>
        <taxon>Sar</taxon>
        <taxon>Stramenopiles</taxon>
        <taxon>Ochrophyta</taxon>
        <taxon>Bacillariophyta</taxon>
        <taxon>Bacillariophyceae</taxon>
        <taxon>Bacillariophycidae</taxon>
        <taxon>Bacillariales</taxon>
        <taxon>Bacillariaceae</taxon>
        <taxon>Fragilariopsis</taxon>
    </lineage>
</organism>
<gene>
    <name evidence="1" type="ORF">FRACYDRAFT_244361</name>
</gene>
<dbReference type="AlphaFoldDB" id="A0A1E7F1L6"/>
<dbReference type="EMBL" id="KV784365">
    <property type="protein sequence ID" value="OEU12101.1"/>
    <property type="molecule type" value="Genomic_DNA"/>
</dbReference>
<sequence length="106" mass="11432">MQCLCSRGMNKNNFAQGVACKPEALIVTALGGLVYFMSICVEISVKIYVGVFSSQHTCTLPGIFFRVVTTAAEQPNIKYYGDVVGIDIMDASAPDLEGVVLCITFK</sequence>
<reference evidence="1 2" key="1">
    <citation type="submission" date="2016-09" db="EMBL/GenBank/DDBJ databases">
        <title>Extensive genetic diversity and differential bi-allelic expression allows diatom success in the polar Southern Ocean.</title>
        <authorList>
            <consortium name="DOE Joint Genome Institute"/>
            <person name="Mock T."/>
            <person name="Otillar R.P."/>
            <person name="Strauss J."/>
            <person name="Dupont C."/>
            <person name="Frickenhaus S."/>
            <person name="Maumus F."/>
            <person name="Mcmullan M."/>
            <person name="Sanges R."/>
            <person name="Schmutz J."/>
            <person name="Toseland A."/>
            <person name="Valas R."/>
            <person name="Veluchamy A."/>
            <person name="Ward B.J."/>
            <person name="Allen A."/>
            <person name="Barry K."/>
            <person name="Falciatore A."/>
            <person name="Ferrante M."/>
            <person name="Fortunato A.E."/>
            <person name="Gloeckner G."/>
            <person name="Gruber A."/>
            <person name="Hipkin R."/>
            <person name="Janech M."/>
            <person name="Kroth P."/>
            <person name="Leese F."/>
            <person name="Lindquist E."/>
            <person name="Lyon B.R."/>
            <person name="Martin J."/>
            <person name="Mayer C."/>
            <person name="Parker M."/>
            <person name="Quesneville H."/>
            <person name="Raymond J."/>
            <person name="Uhlig C."/>
            <person name="Valentin K.U."/>
            <person name="Worden A.Z."/>
            <person name="Armbrust E.V."/>
            <person name="Bowler C."/>
            <person name="Green B."/>
            <person name="Moulton V."/>
            <person name="Van Oosterhout C."/>
            <person name="Grigoriev I."/>
        </authorList>
    </citation>
    <scope>NUCLEOTIDE SEQUENCE [LARGE SCALE GENOMIC DNA]</scope>
    <source>
        <strain evidence="1 2">CCMP1102</strain>
    </source>
</reference>
<dbReference type="InParanoid" id="A0A1E7F1L6"/>
<keyword evidence="2" id="KW-1185">Reference proteome</keyword>
<protein>
    <submittedName>
        <fullName evidence="1">Uncharacterized protein</fullName>
    </submittedName>
</protein>
<evidence type="ECO:0000313" key="2">
    <source>
        <dbReference type="Proteomes" id="UP000095751"/>
    </source>
</evidence>
<evidence type="ECO:0000313" key="1">
    <source>
        <dbReference type="EMBL" id="OEU12101.1"/>
    </source>
</evidence>
<dbReference type="KEGG" id="fcy:FRACYDRAFT_244361"/>
<proteinExistence type="predicted"/>
<accession>A0A1E7F1L6</accession>
<dbReference type="Proteomes" id="UP000095751">
    <property type="component" value="Unassembled WGS sequence"/>
</dbReference>